<dbReference type="Proteomes" id="UP001235939">
    <property type="component" value="Chromosome 01"/>
</dbReference>
<dbReference type="Pfam" id="PF00595">
    <property type="entry name" value="PDZ"/>
    <property type="match status" value="3"/>
</dbReference>
<feature type="region of interest" description="Disordered" evidence="1">
    <location>
        <begin position="320"/>
        <end position="404"/>
    </location>
</feature>
<reference evidence="3 4" key="1">
    <citation type="submission" date="2022-01" db="EMBL/GenBank/DDBJ databases">
        <title>A chromosomal length assembly of Cordylochernes scorpioides.</title>
        <authorList>
            <person name="Zeh D."/>
            <person name="Zeh J."/>
        </authorList>
    </citation>
    <scope>NUCLEOTIDE SEQUENCE [LARGE SCALE GENOMIC DNA]</scope>
    <source>
        <strain evidence="3">IN4F17</strain>
        <tissue evidence="3">Whole Body</tissue>
    </source>
</reference>
<feature type="domain" description="PDZ" evidence="2">
    <location>
        <begin position="1"/>
        <end position="57"/>
    </location>
</feature>
<dbReference type="InterPro" id="IPR001478">
    <property type="entry name" value="PDZ"/>
</dbReference>
<dbReference type="PROSITE" id="PS50106">
    <property type="entry name" value="PDZ"/>
    <property type="match status" value="3"/>
</dbReference>
<dbReference type="InterPro" id="IPR036034">
    <property type="entry name" value="PDZ_sf"/>
</dbReference>
<dbReference type="PANTHER" id="PTHR16484:SF17">
    <property type="entry name" value="BAZOOKA, ISOFORM B"/>
    <property type="match status" value="1"/>
</dbReference>
<name>A0ABY6K2W5_9ARAC</name>
<feature type="domain" description="PDZ" evidence="2">
    <location>
        <begin position="221"/>
        <end position="299"/>
    </location>
</feature>
<sequence>MLGSACRDNGLVIQGIESGGRIHRDGRLAVGDRIVAVNGHSLRGVDFPHAQRIFREALSQDQHVCLGMQRKYSEEEEEQNKSPPPPPVYPKPSNQLSSNTRKMGRKIILDLVKGPNGLGFSLTTRDNPAGTTLPPVYVKNVLPMGAAIEDGRLRAGDRLLEIDGCEVRSQTEAVAMLRSVPMGETVHITVSRQDSPPSLPRQLPSENEDPAEGAREVLTFKIPLNDTGSAGLGISLKGKSVQAPDGSYIDLGIFIKSIFHGGAAYKDGRLKTNDQLVNVNGTSLLSLSNSEAMDALRRTMTRGEGPILLSVARRVSPPFPDCEDGPLNETYHLNGGVHEDDTSSSECFSRDGLGRQSMSEKRHGQLDAKVTDTYKRAKENRVLKEESATPVPPPPSEQPPPSCK</sequence>
<accession>A0ABY6K2W5</accession>
<gene>
    <name evidence="3" type="ORF">LAZ67_1005231</name>
</gene>
<dbReference type="SMART" id="SM00228">
    <property type="entry name" value="PDZ"/>
    <property type="match status" value="3"/>
</dbReference>
<organism evidence="3 4">
    <name type="scientific">Cordylochernes scorpioides</name>
    <dbReference type="NCBI Taxonomy" id="51811"/>
    <lineage>
        <taxon>Eukaryota</taxon>
        <taxon>Metazoa</taxon>
        <taxon>Ecdysozoa</taxon>
        <taxon>Arthropoda</taxon>
        <taxon>Chelicerata</taxon>
        <taxon>Arachnida</taxon>
        <taxon>Pseudoscorpiones</taxon>
        <taxon>Cheliferoidea</taxon>
        <taxon>Chernetidae</taxon>
        <taxon>Cordylochernes</taxon>
    </lineage>
</organism>
<feature type="region of interest" description="Disordered" evidence="1">
    <location>
        <begin position="191"/>
        <end position="212"/>
    </location>
</feature>
<dbReference type="EMBL" id="CP092863">
    <property type="protein sequence ID" value="UYV61545.1"/>
    <property type="molecule type" value="Genomic_DNA"/>
</dbReference>
<feature type="domain" description="PDZ" evidence="2">
    <location>
        <begin position="108"/>
        <end position="192"/>
    </location>
</feature>
<dbReference type="CDD" id="cd23058">
    <property type="entry name" value="PDZ2_Par3-like"/>
    <property type="match status" value="1"/>
</dbReference>
<dbReference type="InterPro" id="IPR052213">
    <property type="entry name" value="PAR3"/>
</dbReference>
<feature type="compositionally biased region" description="Basic and acidic residues" evidence="1">
    <location>
        <begin position="348"/>
        <end position="387"/>
    </location>
</feature>
<protein>
    <submittedName>
        <fullName evidence="3">PARD3</fullName>
    </submittedName>
</protein>
<evidence type="ECO:0000313" key="4">
    <source>
        <dbReference type="Proteomes" id="UP001235939"/>
    </source>
</evidence>
<keyword evidence="4" id="KW-1185">Reference proteome</keyword>
<evidence type="ECO:0000259" key="2">
    <source>
        <dbReference type="PROSITE" id="PS50106"/>
    </source>
</evidence>
<evidence type="ECO:0000313" key="3">
    <source>
        <dbReference type="EMBL" id="UYV61545.1"/>
    </source>
</evidence>
<dbReference type="Gene3D" id="2.30.42.10">
    <property type="match status" value="3"/>
</dbReference>
<feature type="compositionally biased region" description="Pro residues" evidence="1">
    <location>
        <begin position="390"/>
        <end position="404"/>
    </location>
</feature>
<dbReference type="SUPFAM" id="SSF50156">
    <property type="entry name" value="PDZ domain-like"/>
    <property type="match status" value="3"/>
</dbReference>
<evidence type="ECO:0000256" key="1">
    <source>
        <dbReference type="SAM" id="MobiDB-lite"/>
    </source>
</evidence>
<proteinExistence type="predicted"/>
<feature type="region of interest" description="Disordered" evidence="1">
    <location>
        <begin position="71"/>
        <end position="99"/>
    </location>
</feature>
<dbReference type="PANTHER" id="PTHR16484">
    <property type="entry name" value="PARTITIONING DEFECTIVE 3 RELATED"/>
    <property type="match status" value="1"/>
</dbReference>